<dbReference type="AlphaFoldDB" id="A0A0F9DF59"/>
<gene>
    <name evidence="1" type="ORF">LCGC14_2285850</name>
</gene>
<protein>
    <submittedName>
        <fullName evidence="1">Uncharacterized protein</fullName>
    </submittedName>
</protein>
<sequence length="109" mass="12702">MAKKSLLNQRRDRIRQWFANCDPKDTQVRDALKRAAKMIWERQTVAEQDAAVTTDDNGIGYNGYDAQFASRIINWKGTLTERMALGARKMLRKYARQLAEIALRREVQE</sequence>
<name>A0A0F9DF59_9ZZZZ</name>
<evidence type="ECO:0000313" key="1">
    <source>
        <dbReference type="EMBL" id="KKL52401.1"/>
    </source>
</evidence>
<reference evidence="1" key="1">
    <citation type="journal article" date="2015" name="Nature">
        <title>Complex archaea that bridge the gap between prokaryotes and eukaryotes.</title>
        <authorList>
            <person name="Spang A."/>
            <person name="Saw J.H."/>
            <person name="Jorgensen S.L."/>
            <person name="Zaremba-Niedzwiedzka K."/>
            <person name="Martijn J."/>
            <person name="Lind A.E."/>
            <person name="van Eijk R."/>
            <person name="Schleper C."/>
            <person name="Guy L."/>
            <person name="Ettema T.J."/>
        </authorList>
    </citation>
    <scope>NUCLEOTIDE SEQUENCE</scope>
</reference>
<accession>A0A0F9DF59</accession>
<comment type="caution">
    <text evidence="1">The sequence shown here is derived from an EMBL/GenBank/DDBJ whole genome shotgun (WGS) entry which is preliminary data.</text>
</comment>
<proteinExistence type="predicted"/>
<dbReference type="EMBL" id="LAZR01031908">
    <property type="protein sequence ID" value="KKL52401.1"/>
    <property type="molecule type" value="Genomic_DNA"/>
</dbReference>
<organism evidence="1">
    <name type="scientific">marine sediment metagenome</name>
    <dbReference type="NCBI Taxonomy" id="412755"/>
    <lineage>
        <taxon>unclassified sequences</taxon>
        <taxon>metagenomes</taxon>
        <taxon>ecological metagenomes</taxon>
    </lineage>
</organism>